<dbReference type="InterPro" id="IPR020904">
    <property type="entry name" value="Sc_DH/Rdtase_CS"/>
</dbReference>
<evidence type="ECO:0000256" key="1">
    <source>
        <dbReference type="ARBA" id="ARBA00006484"/>
    </source>
</evidence>
<dbReference type="GO" id="GO:0016491">
    <property type="term" value="F:oxidoreductase activity"/>
    <property type="evidence" value="ECO:0007669"/>
    <property type="project" value="UniProtKB-KW"/>
</dbReference>
<dbReference type="EMBL" id="CAFBOP010000012">
    <property type="protein sequence ID" value="CAB4982721.1"/>
    <property type="molecule type" value="Genomic_DNA"/>
</dbReference>
<sequence>MTKPKSAFVTGASRGIGFGVALRLAQEGIQTAIVGRDRTRIEQAAKKIIEITGTQALAVVGDVANYRDCVSAVEKVVKEFGSIDVLVPNAGVGIIGSVDESDPADWALMMQTNYLGTAHIIKAVLPVMQKQGSGDVIAIVSAGGTKGYPEWSGYCASKWAVMGFMDSFAQEVIAQGIRVSTLCPGGVDTAFWDDLNKDINRAGSEGRSKLMSPADVAEMVMLQVNLPRNVMLKNALFFPTNEWH</sequence>
<organism evidence="4">
    <name type="scientific">freshwater metagenome</name>
    <dbReference type="NCBI Taxonomy" id="449393"/>
    <lineage>
        <taxon>unclassified sequences</taxon>
        <taxon>metagenomes</taxon>
        <taxon>ecological metagenomes</taxon>
    </lineage>
</organism>
<dbReference type="PRINTS" id="PR00081">
    <property type="entry name" value="GDHRDH"/>
</dbReference>
<keyword evidence="2" id="KW-0560">Oxidoreductase</keyword>
<reference evidence="4" key="1">
    <citation type="submission" date="2020-05" db="EMBL/GenBank/DDBJ databases">
        <authorList>
            <person name="Chiriac C."/>
            <person name="Salcher M."/>
            <person name="Ghai R."/>
            <person name="Kavagutti S V."/>
        </authorList>
    </citation>
    <scope>NUCLEOTIDE SEQUENCE</scope>
</reference>
<dbReference type="PROSITE" id="PS00061">
    <property type="entry name" value="ADH_SHORT"/>
    <property type="match status" value="1"/>
</dbReference>
<dbReference type="PRINTS" id="PR00080">
    <property type="entry name" value="SDRFAMILY"/>
</dbReference>
<evidence type="ECO:0000256" key="2">
    <source>
        <dbReference type="ARBA" id="ARBA00023002"/>
    </source>
</evidence>
<evidence type="ECO:0000313" key="3">
    <source>
        <dbReference type="EMBL" id="CAB4785229.1"/>
    </source>
</evidence>
<proteinExistence type="inferred from homology"/>
<dbReference type="Pfam" id="PF00106">
    <property type="entry name" value="adh_short"/>
    <property type="match status" value="1"/>
</dbReference>
<evidence type="ECO:0000313" key="4">
    <source>
        <dbReference type="EMBL" id="CAB4982721.1"/>
    </source>
</evidence>
<dbReference type="EMBL" id="CAFBPP010000017">
    <property type="protein sequence ID" value="CAB5016204.1"/>
    <property type="molecule type" value="Genomic_DNA"/>
</dbReference>
<dbReference type="PANTHER" id="PTHR44196">
    <property type="entry name" value="DEHYDROGENASE/REDUCTASE SDR FAMILY MEMBER 7B"/>
    <property type="match status" value="1"/>
</dbReference>
<dbReference type="EMBL" id="CAFAAC010000026">
    <property type="protein sequence ID" value="CAB4785229.1"/>
    <property type="molecule type" value="Genomic_DNA"/>
</dbReference>
<accession>A0A6J7MPB0</accession>
<dbReference type="SUPFAM" id="SSF51735">
    <property type="entry name" value="NAD(P)-binding Rossmann-fold domains"/>
    <property type="match status" value="1"/>
</dbReference>
<dbReference type="GO" id="GO:0016020">
    <property type="term" value="C:membrane"/>
    <property type="evidence" value="ECO:0007669"/>
    <property type="project" value="TreeGrafter"/>
</dbReference>
<dbReference type="InterPro" id="IPR002347">
    <property type="entry name" value="SDR_fam"/>
</dbReference>
<dbReference type="Gene3D" id="3.40.50.720">
    <property type="entry name" value="NAD(P)-binding Rossmann-like Domain"/>
    <property type="match status" value="1"/>
</dbReference>
<dbReference type="CDD" id="cd05233">
    <property type="entry name" value="SDR_c"/>
    <property type="match status" value="1"/>
</dbReference>
<comment type="similarity">
    <text evidence="1">Belongs to the short-chain dehydrogenases/reductases (SDR) family.</text>
</comment>
<name>A0A6J7MPB0_9ZZZZ</name>
<evidence type="ECO:0000313" key="5">
    <source>
        <dbReference type="EMBL" id="CAB5016204.1"/>
    </source>
</evidence>
<dbReference type="InterPro" id="IPR036291">
    <property type="entry name" value="NAD(P)-bd_dom_sf"/>
</dbReference>
<dbReference type="AlphaFoldDB" id="A0A6J7MPB0"/>
<dbReference type="PANTHER" id="PTHR44196:SF1">
    <property type="entry name" value="DEHYDROGENASE_REDUCTASE SDR FAMILY MEMBER 7B"/>
    <property type="match status" value="1"/>
</dbReference>
<protein>
    <submittedName>
        <fullName evidence="4">Unannotated protein</fullName>
    </submittedName>
</protein>
<gene>
    <name evidence="3" type="ORF">UFOPK2967_00572</name>
    <name evidence="4" type="ORF">UFOPK3984_00487</name>
    <name evidence="5" type="ORF">UFOPK4114_00568</name>
</gene>
<dbReference type="FunFam" id="3.40.50.720:FF:000084">
    <property type="entry name" value="Short-chain dehydrogenase reductase"/>
    <property type="match status" value="1"/>
</dbReference>